<dbReference type="Proteomes" id="UP001165060">
    <property type="component" value="Unassembled WGS sequence"/>
</dbReference>
<reference evidence="2 3" key="1">
    <citation type="journal article" date="2023" name="Commun. Biol.">
        <title>Genome analysis of Parmales, the sister group of diatoms, reveals the evolutionary specialization of diatoms from phago-mixotrophs to photoautotrophs.</title>
        <authorList>
            <person name="Ban H."/>
            <person name="Sato S."/>
            <person name="Yoshikawa S."/>
            <person name="Yamada K."/>
            <person name="Nakamura Y."/>
            <person name="Ichinomiya M."/>
            <person name="Sato N."/>
            <person name="Blanc-Mathieu R."/>
            <person name="Endo H."/>
            <person name="Kuwata A."/>
            <person name="Ogata H."/>
        </authorList>
    </citation>
    <scope>NUCLEOTIDE SEQUENCE [LARGE SCALE GENOMIC DNA]</scope>
</reference>
<feature type="domain" description="SET" evidence="1">
    <location>
        <begin position="4"/>
        <end position="185"/>
    </location>
</feature>
<accession>A0ABQ6N048</accession>
<evidence type="ECO:0000313" key="2">
    <source>
        <dbReference type="EMBL" id="GMI36334.1"/>
    </source>
</evidence>
<dbReference type="InterPro" id="IPR001214">
    <property type="entry name" value="SET_dom"/>
</dbReference>
<dbReference type="InterPro" id="IPR011990">
    <property type="entry name" value="TPR-like_helical_dom_sf"/>
</dbReference>
<dbReference type="InterPro" id="IPR050869">
    <property type="entry name" value="H3K4_H4K5_MeTrfase"/>
</dbReference>
<dbReference type="EMBL" id="BRYB01001918">
    <property type="protein sequence ID" value="GMI36334.1"/>
    <property type="molecule type" value="Genomic_DNA"/>
</dbReference>
<evidence type="ECO:0000313" key="3">
    <source>
        <dbReference type="Proteomes" id="UP001165060"/>
    </source>
</evidence>
<organism evidence="2 3">
    <name type="scientific">Tetraparma gracilis</name>
    <dbReference type="NCBI Taxonomy" id="2962635"/>
    <lineage>
        <taxon>Eukaryota</taxon>
        <taxon>Sar</taxon>
        <taxon>Stramenopiles</taxon>
        <taxon>Ochrophyta</taxon>
        <taxon>Bolidophyceae</taxon>
        <taxon>Parmales</taxon>
        <taxon>Triparmaceae</taxon>
        <taxon>Tetraparma</taxon>
    </lineage>
</organism>
<dbReference type="PROSITE" id="PS50280">
    <property type="entry name" value="SET"/>
    <property type="match status" value="1"/>
</dbReference>
<dbReference type="PANTHER" id="PTHR12197">
    <property type="entry name" value="HISTONE-LYSINE N-METHYLTRANSFERASE SMYD"/>
    <property type="match status" value="1"/>
</dbReference>
<dbReference type="CDD" id="cd20071">
    <property type="entry name" value="SET_SMYD"/>
    <property type="match status" value="1"/>
</dbReference>
<dbReference type="Gene3D" id="1.25.40.10">
    <property type="entry name" value="Tetratricopeptide repeat domain"/>
    <property type="match status" value="1"/>
</dbReference>
<proteinExistence type="predicted"/>
<gene>
    <name evidence="2" type="ORF">TeGR_g10104</name>
</gene>
<sequence>MDSPPFVTRASPLGGVGNFASRFLAAGELVLLDADFIPLPAPASPDVYESLGMSSAAAEKDRAAPHSAESLASYLSAFAGLPAASRERWLSLSAGPVPAPLSAKIAAVVAADPAAPPRAAAALGAACCNAFAPSALYLSGLSRFNHSCEPCCIYLHEGTGDAPGPISVRALRDVEEGEELTVSYLGLRLYAPRSLRREALRESKFFECGCGRCGKGGGEEELKVPCPSCHPRERRLEPEVEYEETEVEYVRVSEPPSADGVAASCPKSGEAIHATCQPLVVARAVCRQVFSHLACPPPSEEEAAADDEELLALASAVCGPRHSATCLMSLAALDRNLQRVNRSLALGEAPDELDLAEGIDSLGRLGC</sequence>
<dbReference type="Pfam" id="PF00856">
    <property type="entry name" value="SET"/>
    <property type="match status" value="1"/>
</dbReference>
<evidence type="ECO:0000259" key="1">
    <source>
        <dbReference type="PROSITE" id="PS50280"/>
    </source>
</evidence>
<dbReference type="InterPro" id="IPR046341">
    <property type="entry name" value="SET_dom_sf"/>
</dbReference>
<protein>
    <recommendedName>
        <fullName evidence="1">SET domain-containing protein</fullName>
    </recommendedName>
</protein>
<comment type="caution">
    <text evidence="2">The sequence shown here is derived from an EMBL/GenBank/DDBJ whole genome shotgun (WGS) entry which is preliminary data.</text>
</comment>
<dbReference type="Gene3D" id="2.170.270.10">
    <property type="entry name" value="SET domain"/>
    <property type="match status" value="1"/>
</dbReference>
<name>A0ABQ6N048_9STRA</name>
<keyword evidence="3" id="KW-1185">Reference proteome</keyword>
<dbReference type="SUPFAM" id="SSF82199">
    <property type="entry name" value="SET domain"/>
    <property type="match status" value="1"/>
</dbReference>